<evidence type="ECO:0008006" key="3">
    <source>
        <dbReference type="Google" id="ProtNLM"/>
    </source>
</evidence>
<organism evidence="1 2">
    <name type="scientific">Roseateles chitinivorans</name>
    <dbReference type="NCBI Taxonomy" id="2917965"/>
    <lineage>
        <taxon>Bacteria</taxon>
        <taxon>Pseudomonadati</taxon>
        <taxon>Pseudomonadota</taxon>
        <taxon>Betaproteobacteria</taxon>
        <taxon>Burkholderiales</taxon>
        <taxon>Sphaerotilaceae</taxon>
        <taxon>Roseateles</taxon>
    </lineage>
</organism>
<reference evidence="1 2" key="1">
    <citation type="submission" date="2017-11" db="EMBL/GenBank/DDBJ databases">
        <title>Draft genome sequence of Mitsuaria sp. HWN-4.</title>
        <authorList>
            <person name="Gundlapally S.R."/>
        </authorList>
    </citation>
    <scope>NUCLEOTIDE SEQUENCE [LARGE SCALE GENOMIC DNA]</scope>
    <source>
        <strain evidence="1 2">HWN-4</strain>
    </source>
</reference>
<name>A0A2G9CIC8_9BURK</name>
<comment type="caution">
    <text evidence="1">The sequence shown here is derived from an EMBL/GenBank/DDBJ whole genome shotgun (WGS) entry which is preliminary data.</text>
</comment>
<proteinExistence type="predicted"/>
<protein>
    <recommendedName>
        <fullName evidence="3">DUF1040 family protein</fullName>
    </recommendedName>
</protein>
<dbReference type="AlphaFoldDB" id="A0A2G9CIC8"/>
<accession>A0A2G9CIC8</accession>
<sequence>MRDPARIDEILAALRAAWQESPDLRLGQLIVDAVRPTQPCPEVFHVQDEGLLERLTEYHETMGGAKQVMDSGRN</sequence>
<dbReference type="Proteomes" id="UP000231501">
    <property type="component" value="Unassembled WGS sequence"/>
</dbReference>
<keyword evidence="2" id="KW-1185">Reference proteome</keyword>
<evidence type="ECO:0000313" key="1">
    <source>
        <dbReference type="EMBL" id="PIM55259.1"/>
    </source>
</evidence>
<gene>
    <name evidence="1" type="ORF">CS062_00040</name>
</gene>
<dbReference type="EMBL" id="PEOG01000001">
    <property type="protein sequence ID" value="PIM55259.1"/>
    <property type="molecule type" value="Genomic_DNA"/>
</dbReference>
<evidence type="ECO:0000313" key="2">
    <source>
        <dbReference type="Proteomes" id="UP000231501"/>
    </source>
</evidence>